<accession>A0A212J7K8</accession>
<organism evidence="2">
    <name type="scientific">uncultured Eubacteriales bacterium</name>
    <dbReference type="NCBI Taxonomy" id="172733"/>
    <lineage>
        <taxon>Bacteria</taxon>
        <taxon>Bacillati</taxon>
        <taxon>Bacillota</taxon>
        <taxon>Clostridia</taxon>
        <taxon>Eubacteriales</taxon>
        <taxon>environmental samples</taxon>
    </lineage>
</organism>
<dbReference type="PROSITE" id="PS51108">
    <property type="entry name" value="PTS_EIID"/>
    <property type="match status" value="1"/>
</dbReference>
<dbReference type="InterPro" id="IPR050303">
    <property type="entry name" value="GatZ_KbaZ_carbometab"/>
</dbReference>
<proteinExistence type="predicted"/>
<dbReference type="AlphaFoldDB" id="A0A212J7K8"/>
<protein>
    <submittedName>
        <fullName evidence="2">D component PTS system mannose-specific enzyme II</fullName>
    </submittedName>
</protein>
<keyword evidence="1" id="KW-0812">Transmembrane</keyword>
<dbReference type="Pfam" id="PF03613">
    <property type="entry name" value="EIID-AGA"/>
    <property type="match status" value="1"/>
</dbReference>
<feature type="transmembrane region" description="Helical" evidence="1">
    <location>
        <begin position="141"/>
        <end position="162"/>
    </location>
</feature>
<keyword evidence="1" id="KW-1133">Transmembrane helix</keyword>
<gene>
    <name evidence="2" type="primary">levG</name>
    <name evidence="2" type="ORF">KL86CLO1_10642</name>
</gene>
<evidence type="ECO:0000256" key="1">
    <source>
        <dbReference type="SAM" id="Phobius"/>
    </source>
</evidence>
<sequence length="273" mass="29620">MSKNGTKSADPILKQLFRRSWFVGAAYNNVRGQGHGALYTLWPLIDKLYPDPAQKARKIEALKRHTVFYNITPQVNTVGLGLFAAMEEKCAKDECFDASSINAMKAAIMGPMSGIGDAMFQVTIRIIATSIGLSFAMNGSWVGGALFFLIFNAFSYVIRRYLLYKSYGMGEQLVSTASESGLLQILTKAAAIIGLFMVGAMAASSVKLEFALSWMTAGAEVTLQSFFDAIMPKVLPLGLTLAAMAAIRKKMNANLLMLIMIVVAILGAWVGLF</sequence>
<feature type="transmembrane region" description="Helical" evidence="1">
    <location>
        <begin position="254"/>
        <end position="272"/>
    </location>
</feature>
<dbReference type="InterPro" id="IPR004704">
    <property type="entry name" value="PTS_IID_man"/>
</dbReference>
<evidence type="ECO:0000313" key="2">
    <source>
        <dbReference type="EMBL" id="SBV95404.1"/>
    </source>
</evidence>
<dbReference type="EMBL" id="FLUN01000001">
    <property type="protein sequence ID" value="SBV95404.1"/>
    <property type="molecule type" value="Genomic_DNA"/>
</dbReference>
<name>A0A212J7K8_9FIRM</name>
<reference evidence="2" key="1">
    <citation type="submission" date="2016-04" db="EMBL/GenBank/DDBJ databases">
        <authorList>
            <person name="Evans L.H."/>
            <person name="Alamgir A."/>
            <person name="Owens N."/>
            <person name="Weber N.D."/>
            <person name="Virtaneva K."/>
            <person name="Barbian K."/>
            <person name="Babar A."/>
            <person name="Rosenke K."/>
        </authorList>
    </citation>
    <scope>NUCLEOTIDE SEQUENCE</scope>
    <source>
        <strain evidence="2">86</strain>
    </source>
</reference>
<feature type="transmembrane region" description="Helical" evidence="1">
    <location>
        <begin position="182"/>
        <end position="206"/>
    </location>
</feature>
<dbReference type="PANTHER" id="PTHR32502">
    <property type="entry name" value="N-ACETYLGALACTOSAMINE PERMEASE II COMPONENT-RELATED"/>
    <property type="match status" value="1"/>
</dbReference>
<keyword evidence="1" id="KW-0472">Membrane</keyword>
<dbReference type="PANTHER" id="PTHR32502:SF23">
    <property type="entry name" value="TRANSPORT PROTEIN, PTS SYSTEM"/>
    <property type="match status" value="1"/>
</dbReference>
<feature type="transmembrane region" description="Helical" evidence="1">
    <location>
        <begin position="114"/>
        <end position="135"/>
    </location>
</feature>
<dbReference type="GO" id="GO:0005886">
    <property type="term" value="C:plasma membrane"/>
    <property type="evidence" value="ECO:0007669"/>
    <property type="project" value="TreeGrafter"/>
</dbReference>
<dbReference type="GO" id="GO:0009401">
    <property type="term" value="P:phosphoenolpyruvate-dependent sugar phosphotransferase system"/>
    <property type="evidence" value="ECO:0007669"/>
    <property type="project" value="InterPro"/>
</dbReference>